<keyword evidence="1" id="KW-0732">Signal</keyword>
<dbReference type="AlphaFoldDB" id="A0AAN8ITF4"/>
<name>A0AAN8ITF4_TRICO</name>
<organism evidence="2 3">
    <name type="scientific">Trichostrongylus colubriformis</name>
    <name type="common">Black scour worm</name>
    <dbReference type="NCBI Taxonomy" id="6319"/>
    <lineage>
        <taxon>Eukaryota</taxon>
        <taxon>Metazoa</taxon>
        <taxon>Ecdysozoa</taxon>
        <taxon>Nematoda</taxon>
        <taxon>Chromadorea</taxon>
        <taxon>Rhabditida</taxon>
        <taxon>Rhabditina</taxon>
        <taxon>Rhabditomorpha</taxon>
        <taxon>Strongyloidea</taxon>
        <taxon>Trichostrongylidae</taxon>
        <taxon>Trichostrongylus</taxon>
    </lineage>
</organism>
<evidence type="ECO:0000256" key="1">
    <source>
        <dbReference type="SAM" id="SignalP"/>
    </source>
</evidence>
<feature type="chain" id="PRO_5042990110" evidence="1">
    <location>
        <begin position="18"/>
        <end position="141"/>
    </location>
</feature>
<evidence type="ECO:0000313" key="3">
    <source>
        <dbReference type="Proteomes" id="UP001331761"/>
    </source>
</evidence>
<reference evidence="2 3" key="1">
    <citation type="submission" date="2019-10" db="EMBL/GenBank/DDBJ databases">
        <title>Assembly and Annotation for the nematode Trichostrongylus colubriformis.</title>
        <authorList>
            <person name="Martin J."/>
        </authorList>
    </citation>
    <scope>NUCLEOTIDE SEQUENCE [LARGE SCALE GENOMIC DNA]</scope>
    <source>
        <strain evidence="2">G859</strain>
        <tissue evidence="2">Whole worm</tissue>
    </source>
</reference>
<protein>
    <submittedName>
        <fullName evidence="2">Uncharacterized protein</fullName>
    </submittedName>
</protein>
<gene>
    <name evidence="2" type="ORF">GCK32_007711</name>
</gene>
<evidence type="ECO:0000313" key="2">
    <source>
        <dbReference type="EMBL" id="KAK5986129.1"/>
    </source>
</evidence>
<dbReference type="EMBL" id="WIXE01000976">
    <property type="protein sequence ID" value="KAK5986129.1"/>
    <property type="molecule type" value="Genomic_DNA"/>
</dbReference>
<accession>A0AAN8ITF4</accession>
<comment type="caution">
    <text evidence="2">The sequence shown here is derived from an EMBL/GenBank/DDBJ whole genome shotgun (WGS) entry which is preliminary data.</text>
</comment>
<dbReference type="Proteomes" id="UP001331761">
    <property type="component" value="Unassembled WGS sequence"/>
</dbReference>
<proteinExistence type="predicted"/>
<keyword evidence="3" id="KW-1185">Reference proteome</keyword>
<sequence>MRSLLVLAVVFSGTVEAFIGGGFGGGMPGAVKAMCCCKCVMPAPMRPPMPIARPMLMPRPVPVPAPIPVPVPVPLPCPCPVPVPMMGPQVQQPCCCTLVSPVQVVTSTAAPVGVPDIIKGSCGEIIVPLFNPPLPNQPNGK</sequence>
<feature type="signal peptide" evidence="1">
    <location>
        <begin position="1"/>
        <end position="17"/>
    </location>
</feature>